<dbReference type="AlphaFoldDB" id="A0A2Z2NJP9"/>
<reference evidence="1 2" key="1">
    <citation type="submission" date="2016-12" db="EMBL/GenBank/DDBJ databases">
        <authorList>
            <person name="Song W.-J."/>
            <person name="Kurnit D.M."/>
        </authorList>
    </citation>
    <scope>NUCLEOTIDE SEQUENCE [LARGE SCALE GENOMIC DNA]</scope>
    <source>
        <strain evidence="1 2">IMCC3135</strain>
    </source>
</reference>
<proteinExistence type="predicted"/>
<evidence type="ECO:0000313" key="2">
    <source>
        <dbReference type="Proteomes" id="UP000250079"/>
    </source>
</evidence>
<name>A0A2Z2NJP9_9GAMM</name>
<dbReference type="EMBL" id="CP018632">
    <property type="protein sequence ID" value="ASJ71409.1"/>
    <property type="molecule type" value="Genomic_DNA"/>
</dbReference>
<accession>A0A2Z2NJP9</accession>
<gene>
    <name evidence="1" type="ORF">IMCC3135_06510</name>
</gene>
<protein>
    <submittedName>
        <fullName evidence="1">Uncharacterized protein</fullName>
    </submittedName>
</protein>
<organism evidence="1 2">
    <name type="scientific">Granulosicoccus antarcticus IMCC3135</name>
    <dbReference type="NCBI Taxonomy" id="1192854"/>
    <lineage>
        <taxon>Bacteria</taxon>
        <taxon>Pseudomonadati</taxon>
        <taxon>Pseudomonadota</taxon>
        <taxon>Gammaproteobacteria</taxon>
        <taxon>Chromatiales</taxon>
        <taxon>Granulosicoccaceae</taxon>
        <taxon>Granulosicoccus</taxon>
    </lineage>
</organism>
<dbReference type="Proteomes" id="UP000250079">
    <property type="component" value="Chromosome"/>
</dbReference>
<dbReference type="KEGG" id="gai:IMCC3135_06510"/>
<sequence>MEPIDVLPLKQALADYDDTTFVCSDDNCLQVRPPAGRTRQQILQQEPV</sequence>
<evidence type="ECO:0000313" key="1">
    <source>
        <dbReference type="EMBL" id="ASJ71409.1"/>
    </source>
</evidence>
<keyword evidence="2" id="KW-1185">Reference proteome</keyword>